<sequence length="675" mass="77872">MNEENKQIIILECSASYSLSDDTGLITAKDDVRVRLGEDNLSVLPKFGEPLFLALRDILEISEDDYKIHLNLTSKEKLTIFNLGYKYEDFLRILSRLRNEILLKDMLMQETLRKSGVESEFVHFEENGEELQKGKCEPRLYETALVIIPEKGELIRIPYSDILEIQVEDFQLAITTDFGEKLVFSRMGKHFDPFTKTLSDLMNELSLKVQSSLKELLPEADPSVIRRVARFMKEGKAAKRSDLESISPDLWVELEKKLEAAGIKEEYDFLKSLSQKEKMCIGLKRGLLGDLTGEYIWFLIPVYSTNPQEPGNAVAMEAISGEGRGKATYFFRIVSRKDYPNFKSIDELHREADNFIKRINRCMLAINFRREPIYLPDERLEEPQYQKYKFAIAKIPALRQLRQLFIGRVIHSSPEQWKNDVMDLLKFNVSTMDDAVRRTKGETVDTGYVTTLDFNPQSLKDITDTSEGDALFSENPIEGILLPESRVRITFNTFCMDEGKPAPDFTIPYIFSYEMLDMPMYLKVLRYLAEKPEIEQSLAQNLLWKLSKKPKFEELTKQEQDLLFDIDPYADAEVNNYVTQKHDPWQGYPPEIWPDEIVPQPIPNTELFGKIVRMKGFSEAEVEIYNPTKSPQKLLLIKSNPGGFSAKFFDGMRQRIGFRNKFNVKGPTSSTSIRG</sequence>
<reference evidence="1 2" key="1">
    <citation type="submission" date="2018-08" db="EMBL/GenBank/DDBJ databases">
        <title>Genome analysis of the thermophilic bacterium of the candidate phylum Aminicenantes from deep subsurface aquifer revealed its physiology and ecological role.</title>
        <authorList>
            <person name="Kadnikov V.V."/>
            <person name="Mardanov A.V."/>
            <person name="Beletsky A.V."/>
            <person name="Karnachuk O.V."/>
            <person name="Ravin N.V."/>
        </authorList>
    </citation>
    <scope>NUCLEOTIDE SEQUENCE [LARGE SCALE GENOMIC DNA]</scope>
    <source>
        <strain evidence="1">BY38</strain>
    </source>
</reference>
<evidence type="ECO:0000313" key="2">
    <source>
        <dbReference type="Proteomes" id="UP000257323"/>
    </source>
</evidence>
<comment type="caution">
    <text evidence="1">The sequence shown here is derived from an EMBL/GenBank/DDBJ whole genome shotgun (WGS) entry which is preliminary data.</text>
</comment>
<protein>
    <submittedName>
        <fullName evidence="1">Uncharacterized protein</fullName>
    </submittedName>
</protein>
<gene>
    <name evidence="1" type="ORF">OP8BY_1408</name>
</gene>
<organism evidence="1 2">
    <name type="scientific">Candidatus Saccharicenans subterraneus</name>
    <dbReference type="NCBI Taxonomy" id="2508984"/>
    <lineage>
        <taxon>Bacteria</taxon>
        <taxon>Candidatus Aminicenantota</taxon>
        <taxon>Candidatus Aminicenantia</taxon>
        <taxon>Candidatus Aminicenantales</taxon>
        <taxon>Candidatus Saccharicenantaceae</taxon>
        <taxon>Candidatus Saccharicenans</taxon>
    </lineage>
</organism>
<dbReference type="AlphaFoldDB" id="A0A3E2BPX4"/>
<proteinExistence type="predicted"/>
<dbReference type="EMBL" id="QUAH01000002">
    <property type="protein sequence ID" value="RFT16795.1"/>
    <property type="molecule type" value="Genomic_DNA"/>
</dbReference>
<accession>A0A3E2BPX4</accession>
<dbReference type="Proteomes" id="UP000257323">
    <property type="component" value="Unassembled WGS sequence"/>
</dbReference>
<evidence type="ECO:0000313" key="1">
    <source>
        <dbReference type="EMBL" id="RFT16795.1"/>
    </source>
</evidence>
<name>A0A3E2BPX4_9BACT</name>